<name>A0A9P5E4E9_9HYPO</name>
<keyword evidence="3" id="KW-1185">Reference proteome</keyword>
<evidence type="ECO:0000313" key="2">
    <source>
        <dbReference type="EMBL" id="KAF4345160.1"/>
    </source>
</evidence>
<dbReference type="Proteomes" id="UP000730481">
    <property type="component" value="Unassembled WGS sequence"/>
</dbReference>
<evidence type="ECO:0008006" key="4">
    <source>
        <dbReference type="Google" id="ProtNLM"/>
    </source>
</evidence>
<reference evidence="2" key="2">
    <citation type="submission" date="2020-02" db="EMBL/GenBank/DDBJ databases">
        <title>Identification and distribution of gene clusters putatively required for synthesis of sphingolipid metabolism inhibitors in phylogenetically diverse species of the filamentous fungus Fusarium.</title>
        <authorList>
            <person name="Kim H.-S."/>
            <person name="Busman M."/>
            <person name="Brown D.W."/>
            <person name="Divon H."/>
            <person name="Uhlig S."/>
            <person name="Proctor R.H."/>
        </authorList>
    </citation>
    <scope>NUCLEOTIDE SEQUENCE</scope>
    <source>
        <strain evidence="2">NRRL 25174</strain>
    </source>
</reference>
<organism evidence="2 3">
    <name type="scientific">Fusarium beomiforme</name>
    <dbReference type="NCBI Taxonomy" id="44412"/>
    <lineage>
        <taxon>Eukaryota</taxon>
        <taxon>Fungi</taxon>
        <taxon>Dikarya</taxon>
        <taxon>Ascomycota</taxon>
        <taxon>Pezizomycotina</taxon>
        <taxon>Sordariomycetes</taxon>
        <taxon>Hypocreomycetidae</taxon>
        <taxon>Hypocreales</taxon>
        <taxon>Nectriaceae</taxon>
        <taxon>Fusarium</taxon>
        <taxon>Fusarium burgessii species complex</taxon>
    </lineage>
</organism>
<dbReference type="Gene3D" id="3.80.10.10">
    <property type="entry name" value="Ribonuclease Inhibitor"/>
    <property type="match status" value="1"/>
</dbReference>
<dbReference type="SUPFAM" id="SSF81383">
    <property type="entry name" value="F-box domain"/>
    <property type="match status" value="1"/>
</dbReference>
<proteinExistence type="predicted"/>
<feature type="region of interest" description="Disordered" evidence="1">
    <location>
        <begin position="1"/>
        <end position="92"/>
    </location>
</feature>
<accession>A0A9P5E4E9</accession>
<comment type="caution">
    <text evidence="2">The sequence shown here is derived from an EMBL/GenBank/DDBJ whole genome shotgun (WGS) entry which is preliminary data.</text>
</comment>
<protein>
    <recommendedName>
        <fullName evidence="4">F-box domain-containing protein</fullName>
    </recommendedName>
</protein>
<dbReference type="EMBL" id="PVQB02000033">
    <property type="protein sequence ID" value="KAF4345160.1"/>
    <property type="molecule type" value="Genomic_DNA"/>
</dbReference>
<evidence type="ECO:0000256" key="1">
    <source>
        <dbReference type="SAM" id="MobiDB-lite"/>
    </source>
</evidence>
<evidence type="ECO:0000313" key="3">
    <source>
        <dbReference type="Proteomes" id="UP000730481"/>
    </source>
</evidence>
<sequence length="674" mass="77322">MPPRRSARIRNIDMSVAAEPPKPVAATAPAAPPKRKRKAPAPDEKDEPATNANKSVVLKKAKVAKEAKGKKRSDANAPPKVEAHDENTPAPDDVLSVLPAEILQQILESWQVNDPKSMVILACTSKRYYSLVMAILHKRIAVATYFWAHIPNVIRRIEPHLSIAQKKQLKREGQYKGQQDKYSTRLDPNVVPPCTSFVRQMIIGKIDPGKKHKPFVLRYFEEVLKNLHNLEVFDGEELTVSMAESLAKLKNLKSLRLNAWQSSITSDSIVPLAKLRNLEHICIQDRSWGNITSTGERVLQKMLLNSLSTLQTLDIRTSKYYSDFLVDWEDEIKARNPDAMKQEHDFTALKSLSLYGISFAGNFCDKVMPNLTRAVDFLKLRELKLMKLEEGQLTFFKYLQDLFSKADKGDIHLRQLCVEMKGPSPELGHAATEIHLEGIYRFISSFDSLTTLEIHEYNLYNRARESNDGLSRRLLQSILNHPELETLRFRYRYVGSEPWEVPYVSHEIVNVLVKNLPRLRVLEFAPRVDNLNEMARALSRAKNLEMVICSDHQTLDEDEDEENSRLVLTRTLLEGFMENACSAEKFVWEEHYKLNRIFPGWIDYSIGSGLKRKKGFEKPVKITKGDCMVMIQDLRDKIKAQSSEHYYVAKSRWVDYVAQPVRGQEPPRLAFDDW</sequence>
<reference evidence="2" key="1">
    <citation type="journal article" date="2017" name="Mycologia">
        <title>Fusarium algeriense, sp. nov., a novel toxigenic crown rot pathogen of durum wheat from Algeria is nested in the Fusarium burgessii species complex.</title>
        <authorList>
            <person name="Laraba I."/>
            <person name="Keddad A."/>
            <person name="Boureghda H."/>
            <person name="Abdallah N."/>
            <person name="Vaughan M.M."/>
            <person name="Proctor R.H."/>
            <person name="Busman M."/>
            <person name="O'Donnell K."/>
        </authorList>
    </citation>
    <scope>NUCLEOTIDE SEQUENCE</scope>
    <source>
        <strain evidence="2">NRRL 25174</strain>
    </source>
</reference>
<dbReference type="OrthoDB" id="5311681at2759"/>
<dbReference type="SUPFAM" id="SSF52047">
    <property type="entry name" value="RNI-like"/>
    <property type="match status" value="1"/>
</dbReference>
<gene>
    <name evidence="2" type="ORF">FBEOM_866</name>
</gene>
<dbReference type="AlphaFoldDB" id="A0A9P5E4E9"/>
<dbReference type="InterPro" id="IPR032675">
    <property type="entry name" value="LRR_dom_sf"/>
</dbReference>
<dbReference type="InterPro" id="IPR036047">
    <property type="entry name" value="F-box-like_dom_sf"/>
</dbReference>